<keyword evidence="3" id="KW-1185">Reference proteome</keyword>
<sequence length="45" mass="4517">MRAIRTLAAAIVLAALSALGASSASAAPADGASARYVVQGDTWQW</sequence>
<dbReference type="Proteomes" id="UP000030011">
    <property type="component" value="Unassembled WGS sequence"/>
</dbReference>
<dbReference type="RefSeq" id="WP_156969629.1">
    <property type="nucleotide sequence ID" value="NZ_AVPK01000001.1"/>
</dbReference>
<organism evidence="2 3">
    <name type="scientific">Knoellia subterranea KCTC 19937</name>
    <dbReference type="NCBI Taxonomy" id="1385521"/>
    <lineage>
        <taxon>Bacteria</taxon>
        <taxon>Bacillati</taxon>
        <taxon>Actinomycetota</taxon>
        <taxon>Actinomycetes</taxon>
        <taxon>Micrococcales</taxon>
        <taxon>Intrasporangiaceae</taxon>
        <taxon>Knoellia</taxon>
    </lineage>
</organism>
<reference evidence="2 3" key="1">
    <citation type="submission" date="2013-08" db="EMBL/GenBank/DDBJ databases">
        <title>The genome sequence of Knoellia subterranea.</title>
        <authorList>
            <person name="Zhu W."/>
            <person name="Wang G."/>
        </authorList>
    </citation>
    <scope>NUCLEOTIDE SEQUENCE [LARGE SCALE GENOMIC DNA]</scope>
    <source>
        <strain evidence="2 3">KCTC 19937</strain>
    </source>
</reference>
<evidence type="ECO:0000256" key="1">
    <source>
        <dbReference type="SAM" id="SignalP"/>
    </source>
</evidence>
<feature type="signal peptide" evidence="1">
    <location>
        <begin position="1"/>
        <end position="26"/>
    </location>
</feature>
<keyword evidence="1" id="KW-0732">Signal</keyword>
<dbReference type="EMBL" id="AVPK01000001">
    <property type="protein sequence ID" value="KGN39617.1"/>
    <property type="molecule type" value="Genomic_DNA"/>
</dbReference>
<gene>
    <name evidence="2" type="ORF">N803_02510</name>
</gene>
<dbReference type="STRING" id="1385521.N803_02510"/>
<feature type="chain" id="PRO_5001964596" evidence="1">
    <location>
        <begin position="27"/>
        <end position="45"/>
    </location>
</feature>
<name>A0A0A0JU69_9MICO</name>
<accession>A0A0A0JU69</accession>
<evidence type="ECO:0000313" key="3">
    <source>
        <dbReference type="Proteomes" id="UP000030011"/>
    </source>
</evidence>
<dbReference type="AlphaFoldDB" id="A0A0A0JU69"/>
<comment type="caution">
    <text evidence="2">The sequence shown here is derived from an EMBL/GenBank/DDBJ whole genome shotgun (WGS) entry which is preliminary data.</text>
</comment>
<protein>
    <submittedName>
        <fullName evidence="2">Uncharacterized protein</fullName>
    </submittedName>
</protein>
<proteinExistence type="predicted"/>
<evidence type="ECO:0000313" key="2">
    <source>
        <dbReference type="EMBL" id="KGN39617.1"/>
    </source>
</evidence>